<dbReference type="EMBL" id="PDEP01000006">
    <property type="protein sequence ID" value="PEN07109.1"/>
    <property type="molecule type" value="Genomic_DNA"/>
</dbReference>
<name>A0A2H3NPR3_9BACT</name>
<feature type="transmembrane region" description="Helical" evidence="3">
    <location>
        <begin position="40"/>
        <end position="59"/>
    </location>
</feature>
<dbReference type="PROSITE" id="PS00379">
    <property type="entry name" value="CDP_ALCOHOL_P_TRANSF"/>
    <property type="match status" value="1"/>
</dbReference>
<comment type="caution">
    <text evidence="4">The sequence shown here is derived from an EMBL/GenBank/DDBJ whole genome shotgun (WGS) entry which is preliminary data.</text>
</comment>
<sequence>MAPVASSTVNARLARWAALHAGLLLACTAAALAWSALWPVVIAGTISFGGFVGAFRQHWTPAGTFGAANTLTACRLGGLLALALWPMSALWIAGGAAALLLLDGADGWLARRFDQASDFGAFFDKEVDAFALLVLCLLAVQHQGIAPLLVTAGLLRYVFAVLMHLGNPPARTEPRTNAARYLYVFMMGAVLLPFLPLPAWTQVVLWTAVAGLVASFFPYFAWALRLPQRLAGLRRALS</sequence>
<dbReference type="InterPro" id="IPR048254">
    <property type="entry name" value="CDP_ALCOHOL_P_TRANSF_CS"/>
</dbReference>
<evidence type="ECO:0000313" key="4">
    <source>
        <dbReference type="EMBL" id="PEN07109.1"/>
    </source>
</evidence>
<feature type="transmembrane region" description="Helical" evidence="3">
    <location>
        <begin position="146"/>
        <end position="166"/>
    </location>
</feature>
<comment type="similarity">
    <text evidence="2">Belongs to the CDP-alcohol phosphatidyltransferase class-I family.</text>
</comment>
<feature type="transmembrane region" description="Helical" evidence="3">
    <location>
        <begin position="13"/>
        <end position="33"/>
    </location>
</feature>
<dbReference type="AlphaFoldDB" id="A0A2H3NPR3"/>
<accession>A0A2H3NPR3</accession>
<keyword evidence="3" id="KW-1133">Transmembrane helix</keyword>
<dbReference type="GO" id="GO:0008654">
    <property type="term" value="P:phospholipid biosynthetic process"/>
    <property type="evidence" value="ECO:0007669"/>
    <property type="project" value="InterPro"/>
</dbReference>
<keyword evidence="3" id="KW-0472">Membrane</keyword>
<feature type="transmembrane region" description="Helical" evidence="3">
    <location>
        <begin position="79"/>
        <end position="102"/>
    </location>
</feature>
<dbReference type="Gene3D" id="1.20.120.1760">
    <property type="match status" value="1"/>
</dbReference>
<dbReference type="GO" id="GO:0016020">
    <property type="term" value="C:membrane"/>
    <property type="evidence" value="ECO:0007669"/>
    <property type="project" value="InterPro"/>
</dbReference>
<protein>
    <submittedName>
        <fullName evidence="4">CDP-alcohol phosphatidyltransferase</fullName>
    </submittedName>
</protein>
<keyword evidence="5" id="KW-1185">Reference proteome</keyword>
<keyword evidence="1 2" id="KW-0808">Transferase</keyword>
<dbReference type="InterPro" id="IPR043130">
    <property type="entry name" value="CDP-OH_PTrfase_TM_dom"/>
</dbReference>
<evidence type="ECO:0000256" key="2">
    <source>
        <dbReference type="RuleBase" id="RU003750"/>
    </source>
</evidence>
<feature type="transmembrane region" description="Helical" evidence="3">
    <location>
        <begin position="178"/>
        <end position="197"/>
    </location>
</feature>
<evidence type="ECO:0000313" key="5">
    <source>
        <dbReference type="Proteomes" id="UP000221024"/>
    </source>
</evidence>
<dbReference type="RefSeq" id="WP_098062138.1">
    <property type="nucleotide sequence ID" value="NZ_PDEP01000006.1"/>
</dbReference>
<dbReference type="OrthoDB" id="1495446at2"/>
<evidence type="ECO:0000256" key="1">
    <source>
        <dbReference type="ARBA" id="ARBA00022679"/>
    </source>
</evidence>
<keyword evidence="3" id="KW-0812">Transmembrane</keyword>
<dbReference type="InterPro" id="IPR000462">
    <property type="entry name" value="CDP-OH_P_trans"/>
</dbReference>
<dbReference type="GO" id="GO:0016780">
    <property type="term" value="F:phosphotransferase activity, for other substituted phosphate groups"/>
    <property type="evidence" value="ECO:0007669"/>
    <property type="project" value="InterPro"/>
</dbReference>
<reference evidence="4 5" key="1">
    <citation type="submission" date="2017-10" db="EMBL/GenBank/DDBJ databases">
        <title>Draft genome of Longimonas halophila.</title>
        <authorList>
            <person name="Goh K.M."/>
            <person name="Shamsir M.S."/>
            <person name="Lim S.W."/>
        </authorList>
    </citation>
    <scope>NUCLEOTIDE SEQUENCE [LARGE SCALE GENOMIC DNA]</scope>
    <source>
        <strain evidence="4 5">KCTC 42399</strain>
    </source>
</reference>
<dbReference type="Proteomes" id="UP000221024">
    <property type="component" value="Unassembled WGS sequence"/>
</dbReference>
<feature type="transmembrane region" description="Helical" evidence="3">
    <location>
        <begin position="203"/>
        <end position="224"/>
    </location>
</feature>
<dbReference type="Pfam" id="PF01066">
    <property type="entry name" value="CDP-OH_P_transf"/>
    <property type="match status" value="1"/>
</dbReference>
<evidence type="ECO:0000256" key="3">
    <source>
        <dbReference type="SAM" id="Phobius"/>
    </source>
</evidence>
<organism evidence="4 5">
    <name type="scientific">Longimonas halophila</name>
    <dbReference type="NCBI Taxonomy" id="1469170"/>
    <lineage>
        <taxon>Bacteria</taxon>
        <taxon>Pseudomonadati</taxon>
        <taxon>Rhodothermota</taxon>
        <taxon>Rhodothermia</taxon>
        <taxon>Rhodothermales</taxon>
        <taxon>Salisaetaceae</taxon>
        <taxon>Longimonas</taxon>
    </lineage>
</organism>
<proteinExistence type="inferred from homology"/>
<gene>
    <name evidence="4" type="ORF">CRI93_08215</name>
</gene>